<organism evidence="2 3">
    <name type="scientific">Azospirillum picis</name>
    <dbReference type="NCBI Taxonomy" id="488438"/>
    <lineage>
        <taxon>Bacteria</taxon>
        <taxon>Pseudomonadati</taxon>
        <taxon>Pseudomonadota</taxon>
        <taxon>Alphaproteobacteria</taxon>
        <taxon>Rhodospirillales</taxon>
        <taxon>Azospirillaceae</taxon>
        <taxon>Azospirillum</taxon>
    </lineage>
</organism>
<feature type="compositionally biased region" description="Low complexity" evidence="1">
    <location>
        <begin position="29"/>
        <end position="47"/>
    </location>
</feature>
<accession>A0ABU0MKD5</accession>
<feature type="region of interest" description="Disordered" evidence="1">
    <location>
        <begin position="26"/>
        <end position="82"/>
    </location>
</feature>
<dbReference type="RefSeq" id="WP_209982491.1">
    <property type="nucleotide sequence ID" value="NZ_JAGINO010000008.1"/>
</dbReference>
<dbReference type="EMBL" id="JAUSVU010000008">
    <property type="protein sequence ID" value="MDQ0533699.1"/>
    <property type="molecule type" value="Genomic_DNA"/>
</dbReference>
<feature type="compositionally biased region" description="Basic and acidic residues" evidence="1">
    <location>
        <begin position="277"/>
        <end position="288"/>
    </location>
</feature>
<proteinExistence type="predicted"/>
<feature type="region of interest" description="Disordered" evidence="1">
    <location>
        <begin position="269"/>
        <end position="288"/>
    </location>
</feature>
<keyword evidence="3" id="KW-1185">Reference proteome</keyword>
<evidence type="ECO:0000313" key="2">
    <source>
        <dbReference type="EMBL" id="MDQ0533699.1"/>
    </source>
</evidence>
<evidence type="ECO:0000256" key="1">
    <source>
        <dbReference type="SAM" id="MobiDB-lite"/>
    </source>
</evidence>
<sequence length="288" mass="29102">MPNDVAGMKAMLAGVFARAAEAKGKAARKQGAAAAATPASRKAPAPRGNDDPAVRVTAGFDAAEDAPGRQPDGPPGLADRLDPAVRTLARDLGRLLAAFGLEDEGAAAVEQAIARRFGPQDLRHAASTLDAAPPAREAAGEVEGEIEITLSGVVLRVTDGPPALSADEARLDLSRRPAEERSAGGGLAGAFARLRSGARPSAALTVAAGDLAGDALESVMAVLGRSMTAEPEGLEGRVTLSPRAVAAEDAGVELSVTLAGPLDRLAAAEPPAAPAGREIREQGFDVRI</sequence>
<gene>
    <name evidence="2" type="ORF">QO018_002562</name>
</gene>
<evidence type="ECO:0000313" key="3">
    <source>
        <dbReference type="Proteomes" id="UP001244552"/>
    </source>
</evidence>
<reference evidence="2 3" key="1">
    <citation type="submission" date="2023-07" db="EMBL/GenBank/DDBJ databases">
        <title>Genomic Encyclopedia of Type Strains, Phase IV (KMG-IV): sequencing the most valuable type-strain genomes for metagenomic binning, comparative biology and taxonomic classification.</title>
        <authorList>
            <person name="Goeker M."/>
        </authorList>
    </citation>
    <scope>NUCLEOTIDE SEQUENCE [LARGE SCALE GENOMIC DNA]</scope>
    <source>
        <strain evidence="2 3">DSM 19922</strain>
    </source>
</reference>
<protein>
    <submittedName>
        <fullName evidence="2">Uncharacterized protein</fullName>
    </submittedName>
</protein>
<comment type="caution">
    <text evidence="2">The sequence shown here is derived from an EMBL/GenBank/DDBJ whole genome shotgun (WGS) entry which is preliminary data.</text>
</comment>
<name>A0ABU0MKD5_9PROT</name>
<dbReference type="Proteomes" id="UP001244552">
    <property type="component" value="Unassembled WGS sequence"/>
</dbReference>